<comment type="subcellular location">
    <subcellularLocation>
        <location evidence="10">Cytoplasm</location>
    </subcellularLocation>
</comment>
<evidence type="ECO:0000259" key="11">
    <source>
        <dbReference type="Pfam" id="PF08541"/>
    </source>
</evidence>
<dbReference type="InterPro" id="IPR016039">
    <property type="entry name" value="Thiolase-like"/>
</dbReference>
<dbReference type="InterPro" id="IPR013747">
    <property type="entry name" value="ACP_syn_III_C"/>
</dbReference>
<dbReference type="SUPFAM" id="SSF53901">
    <property type="entry name" value="Thiolase-like"/>
    <property type="match status" value="1"/>
</dbReference>
<feature type="region of interest" description="ACP-binding" evidence="10">
    <location>
        <begin position="248"/>
        <end position="252"/>
    </location>
</feature>
<evidence type="ECO:0000256" key="10">
    <source>
        <dbReference type="HAMAP-Rule" id="MF_01815"/>
    </source>
</evidence>
<keyword evidence="10" id="KW-0963">Cytoplasm</keyword>
<reference evidence="13" key="1">
    <citation type="submission" date="2020-02" db="EMBL/GenBank/DDBJ databases">
        <authorList>
            <person name="Meier V. D."/>
        </authorList>
    </citation>
    <scope>NUCLEOTIDE SEQUENCE</scope>
    <source>
        <strain evidence="13">AVDCRST_MAG86</strain>
    </source>
</reference>
<feature type="domain" description="Beta-ketoacyl-[acyl-carrier-protein] synthase III N-terminal" evidence="12">
    <location>
        <begin position="107"/>
        <end position="184"/>
    </location>
</feature>
<dbReference type="GO" id="GO:0005737">
    <property type="term" value="C:cytoplasm"/>
    <property type="evidence" value="ECO:0007669"/>
    <property type="project" value="UniProtKB-SubCell"/>
</dbReference>
<keyword evidence="5 10" id="KW-0808">Transferase</keyword>
<keyword evidence="8 10" id="KW-0275">Fatty acid biosynthesis</keyword>
<keyword evidence="7 10" id="KW-0443">Lipid metabolism</keyword>
<keyword evidence="4 10" id="KW-0444">Lipid biosynthesis</keyword>
<dbReference type="GO" id="GO:0033818">
    <property type="term" value="F:beta-ketoacyl-acyl-carrier-protein synthase III activity"/>
    <property type="evidence" value="ECO:0007669"/>
    <property type="project" value="UniProtKB-UniRule"/>
</dbReference>
<dbReference type="FunFam" id="3.40.47.10:FF:000004">
    <property type="entry name" value="3-oxoacyl-[acyl-carrier-protein] synthase 3"/>
    <property type="match status" value="1"/>
</dbReference>
<keyword evidence="10" id="KW-0511">Multifunctional enzyme</keyword>
<evidence type="ECO:0000313" key="13">
    <source>
        <dbReference type="EMBL" id="CAA9573427.1"/>
    </source>
</evidence>
<dbReference type="EC" id="2.3.1.180" evidence="3 10"/>
<evidence type="ECO:0000256" key="8">
    <source>
        <dbReference type="ARBA" id="ARBA00023160"/>
    </source>
</evidence>
<feature type="active site" evidence="10">
    <location>
        <position position="277"/>
    </location>
</feature>
<evidence type="ECO:0000256" key="9">
    <source>
        <dbReference type="ARBA" id="ARBA00051096"/>
    </source>
</evidence>
<organism evidence="13">
    <name type="scientific">uncultured Truepera sp</name>
    <dbReference type="NCBI Taxonomy" id="543023"/>
    <lineage>
        <taxon>Bacteria</taxon>
        <taxon>Thermotogati</taxon>
        <taxon>Deinococcota</taxon>
        <taxon>Deinococci</taxon>
        <taxon>Trueperales</taxon>
        <taxon>Trueperaceae</taxon>
        <taxon>Truepera</taxon>
        <taxon>environmental samples</taxon>
    </lineage>
</organism>
<dbReference type="Pfam" id="PF08545">
    <property type="entry name" value="ACP_syn_III"/>
    <property type="match status" value="1"/>
</dbReference>
<feature type="active site" evidence="10">
    <location>
        <position position="247"/>
    </location>
</feature>
<evidence type="ECO:0000256" key="5">
    <source>
        <dbReference type="ARBA" id="ARBA00022679"/>
    </source>
</evidence>
<name>A0A6J4VA80_9DEIN</name>
<dbReference type="PANTHER" id="PTHR43091">
    <property type="entry name" value="3-OXOACYL-[ACYL-CARRIER-PROTEIN] SYNTHASE"/>
    <property type="match status" value="1"/>
</dbReference>
<evidence type="ECO:0000256" key="7">
    <source>
        <dbReference type="ARBA" id="ARBA00023098"/>
    </source>
</evidence>
<feature type="active site" evidence="10">
    <location>
        <position position="113"/>
    </location>
</feature>
<evidence type="ECO:0000256" key="2">
    <source>
        <dbReference type="ARBA" id="ARBA00008642"/>
    </source>
</evidence>
<dbReference type="GO" id="GO:0006633">
    <property type="term" value="P:fatty acid biosynthetic process"/>
    <property type="evidence" value="ECO:0007669"/>
    <property type="project" value="UniProtKB-UniRule"/>
</dbReference>
<dbReference type="EMBL" id="CADCWP010000152">
    <property type="protein sequence ID" value="CAA9573427.1"/>
    <property type="molecule type" value="Genomic_DNA"/>
</dbReference>
<dbReference type="NCBIfam" id="NF006829">
    <property type="entry name" value="PRK09352.1"/>
    <property type="match status" value="1"/>
</dbReference>
<comment type="domain">
    <text evidence="10">The last Arg residue of the ACP-binding site is essential for the weak association between ACP/AcpP and FabH.</text>
</comment>
<dbReference type="NCBIfam" id="TIGR00747">
    <property type="entry name" value="fabH"/>
    <property type="match status" value="1"/>
</dbReference>
<accession>A0A6J4VA80</accession>
<comment type="function">
    <text evidence="10">Catalyzes the condensation reaction of fatty acid synthesis by the addition to an acyl acceptor of two carbons from malonyl-ACP. Catalyzes the first condensation reaction which initiates fatty acid synthesis and may therefore play a role in governing the total rate of fatty acid production. Possesses both acetoacetyl-ACP synthase and acetyl transacylase activities. Its substrate specificity determines the biosynthesis of branched-chain and/or straight-chain of fatty acids.</text>
</comment>
<feature type="domain" description="Beta-ketoacyl-[acyl-carrier-protein] synthase III C-terminal" evidence="11">
    <location>
        <begin position="231"/>
        <end position="319"/>
    </location>
</feature>
<protein>
    <recommendedName>
        <fullName evidence="3 10">Beta-ketoacyl-[acyl-carrier-protein] synthase III</fullName>
        <shortName evidence="10">Beta-ketoacyl-ACP synthase III</shortName>
        <shortName evidence="10">KAS III</shortName>
        <ecNumber evidence="3 10">2.3.1.180</ecNumber>
    </recommendedName>
    <alternativeName>
        <fullName evidence="10">3-oxoacyl-[acyl-carrier-protein] synthase 3</fullName>
    </alternativeName>
    <alternativeName>
        <fullName evidence="10">3-oxoacyl-[acyl-carrier-protein] synthase III</fullName>
    </alternativeName>
</protein>
<evidence type="ECO:0000256" key="6">
    <source>
        <dbReference type="ARBA" id="ARBA00022832"/>
    </source>
</evidence>
<keyword evidence="6 10" id="KW-0276">Fatty acid metabolism</keyword>
<evidence type="ECO:0000256" key="3">
    <source>
        <dbReference type="ARBA" id="ARBA00012333"/>
    </source>
</evidence>
<dbReference type="HAMAP" id="MF_01815">
    <property type="entry name" value="FabH"/>
    <property type="match status" value="1"/>
</dbReference>
<evidence type="ECO:0000259" key="12">
    <source>
        <dbReference type="Pfam" id="PF08545"/>
    </source>
</evidence>
<gene>
    <name evidence="10" type="primary">fabH</name>
    <name evidence="13" type="ORF">AVDCRST_MAG86-1915</name>
</gene>
<dbReference type="InterPro" id="IPR013751">
    <property type="entry name" value="ACP_syn_III_N"/>
</dbReference>
<dbReference type="Pfam" id="PF08541">
    <property type="entry name" value="ACP_syn_III_C"/>
    <property type="match status" value="1"/>
</dbReference>
<sequence length="320" mass="33426">MQHITLAGTGSFVPEGKLTNADLEAMVDTSDEWIMTRTGISERRIASPEQATSDLAYEAATAALADAGLAADALGLIVVGTSTPDHIFPSVACKLQARLGCGPTTAFDVNAACTGFLSALQVAEQFLRTGAAEHALVVGADTMSRIIDYRDRGTCILFGDGAGAFVLSRSDTPGLFASRTYSDGAHYDKLYVCGGGSRAPSEGHVPHIKMNGRAIFQLAVRAMVSATEDVLKASGLTLADVDYLVPHQANKRILSAVADALGVPFERVINTIREYGNNSAASVPLAFDLAVKDGRIQRGDTVALSAFGGGLAWGAALLTY</sequence>
<dbReference type="InterPro" id="IPR004655">
    <property type="entry name" value="FabH"/>
</dbReference>
<dbReference type="AlphaFoldDB" id="A0A6J4VA80"/>
<dbReference type="PANTHER" id="PTHR43091:SF1">
    <property type="entry name" value="BETA-KETOACYL-[ACYL-CARRIER-PROTEIN] SYNTHASE III, CHLOROPLASTIC"/>
    <property type="match status" value="1"/>
</dbReference>
<dbReference type="GO" id="GO:0004315">
    <property type="term" value="F:3-oxoacyl-[acyl-carrier-protein] synthase activity"/>
    <property type="evidence" value="ECO:0007669"/>
    <property type="project" value="InterPro"/>
</dbReference>
<proteinExistence type="inferred from homology"/>
<comment type="subunit">
    <text evidence="10">Homodimer.</text>
</comment>
<dbReference type="CDD" id="cd00830">
    <property type="entry name" value="KAS_III"/>
    <property type="match status" value="1"/>
</dbReference>
<keyword evidence="10 13" id="KW-0012">Acyltransferase</keyword>
<dbReference type="Gene3D" id="3.40.47.10">
    <property type="match status" value="1"/>
</dbReference>
<evidence type="ECO:0000256" key="1">
    <source>
        <dbReference type="ARBA" id="ARBA00005194"/>
    </source>
</evidence>
<comment type="catalytic activity">
    <reaction evidence="9">
        <text>malonyl-[ACP] + acetyl-CoA + H(+) = 3-oxobutanoyl-[ACP] + CO2 + CoA</text>
        <dbReference type="Rhea" id="RHEA:12080"/>
        <dbReference type="Rhea" id="RHEA-COMP:9623"/>
        <dbReference type="Rhea" id="RHEA-COMP:9625"/>
        <dbReference type="ChEBI" id="CHEBI:15378"/>
        <dbReference type="ChEBI" id="CHEBI:16526"/>
        <dbReference type="ChEBI" id="CHEBI:57287"/>
        <dbReference type="ChEBI" id="CHEBI:57288"/>
        <dbReference type="ChEBI" id="CHEBI:78449"/>
        <dbReference type="ChEBI" id="CHEBI:78450"/>
        <dbReference type="EC" id="2.3.1.180"/>
    </reaction>
    <physiologicalReaction direction="left-to-right" evidence="9">
        <dbReference type="Rhea" id="RHEA:12081"/>
    </physiologicalReaction>
</comment>
<dbReference type="UniPathway" id="UPA00094"/>
<comment type="similarity">
    <text evidence="2 10">Belongs to the thiolase-like superfamily. FabH family.</text>
</comment>
<evidence type="ECO:0000256" key="4">
    <source>
        <dbReference type="ARBA" id="ARBA00022516"/>
    </source>
</evidence>
<comment type="pathway">
    <text evidence="1 10">Lipid metabolism; fatty acid biosynthesis.</text>
</comment>